<dbReference type="Pfam" id="PF13420">
    <property type="entry name" value="Acetyltransf_4"/>
    <property type="match status" value="1"/>
</dbReference>
<dbReference type="AlphaFoldDB" id="A0A7D6HZL1"/>
<dbReference type="PROSITE" id="PS51186">
    <property type="entry name" value="GNAT"/>
    <property type="match status" value="1"/>
</dbReference>
<proteinExistence type="predicted"/>
<keyword evidence="2" id="KW-0808">Transferase</keyword>
<evidence type="ECO:0000313" key="2">
    <source>
        <dbReference type="EMBL" id="QLL08735.1"/>
    </source>
</evidence>
<feature type="domain" description="N-acetyltransferase" evidence="1">
    <location>
        <begin position="1"/>
        <end position="162"/>
    </location>
</feature>
<protein>
    <submittedName>
        <fullName evidence="2">N-acetyltransferase</fullName>
    </submittedName>
</protein>
<dbReference type="InterPro" id="IPR000182">
    <property type="entry name" value="GNAT_dom"/>
</dbReference>
<reference evidence="3" key="1">
    <citation type="submission" date="2020-07" db="EMBL/GenBank/DDBJ databases">
        <title>Description of Mycobacterium gordonae subsp. intergordonae subsp.nov. and Mycobacterium gordonae subsp. gordonae subsp. nov.</title>
        <authorList>
            <person name="Yu X."/>
        </authorList>
    </citation>
    <scope>NUCLEOTIDE SEQUENCE [LARGE SCALE GENOMIC DNA]</scope>
    <source>
        <strain evidence="3">24</strain>
    </source>
</reference>
<sequence length="181" mass="20320">MLVRSASTADAAACVEVYRPYVLDTAISFETEVPTIETMATRIETAQARYEWLVLEIDGTVAGYAYASQFHSRDAYQWSVETSVYMAQARARAGGGRMLYAELLSRLAGRGFRRAFACIAHPHPASYAFHAAFGYEPVGHFRRVGWKLGTWHDVQWWQRDLIDADHETDPPTEIAASVRGQ</sequence>
<dbReference type="KEGG" id="mgor:H0P51_07420"/>
<reference evidence="3" key="3">
    <citation type="submission" date="2023-07" db="EMBL/GenBank/DDBJ databases">
        <title>Description of Mycobacterium gordonae subsp. intergordonae subsp.nov. and Mycobacterium gordonae subsp. gordonae subsp. nov.</title>
        <authorList>
            <person name="Huang H."/>
        </authorList>
    </citation>
    <scope>NUCLEOTIDE SEQUENCE [LARGE SCALE GENOMIC DNA]</scope>
    <source>
        <strain evidence="3">24</strain>
    </source>
</reference>
<dbReference type="Proteomes" id="UP000510682">
    <property type="component" value="Chromosome"/>
</dbReference>
<keyword evidence="3" id="KW-1185">Reference proteome</keyword>
<evidence type="ECO:0000313" key="3">
    <source>
        <dbReference type="Proteomes" id="UP000510682"/>
    </source>
</evidence>
<dbReference type="SUPFAM" id="SSF55729">
    <property type="entry name" value="Acyl-CoA N-acyltransferases (Nat)"/>
    <property type="match status" value="1"/>
</dbReference>
<gene>
    <name evidence="2" type="ORF">H0P51_07420</name>
</gene>
<dbReference type="EMBL" id="CP059165">
    <property type="protein sequence ID" value="QLL08735.1"/>
    <property type="molecule type" value="Genomic_DNA"/>
</dbReference>
<evidence type="ECO:0000259" key="1">
    <source>
        <dbReference type="PROSITE" id="PS51186"/>
    </source>
</evidence>
<dbReference type="PANTHER" id="PTHR43072">
    <property type="entry name" value="N-ACETYLTRANSFERASE"/>
    <property type="match status" value="1"/>
</dbReference>
<accession>A0A7D6HZL1</accession>
<dbReference type="Gene3D" id="3.40.630.30">
    <property type="match status" value="1"/>
</dbReference>
<organism evidence="2 3">
    <name type="scientific">Mycobacterium vicinigordonae</name>
    <dbReference type="NCBI Taxonomy" id="1719132"/>
    <lineage>
        <taxon>Bacteria</taxon>
        <taxon>Bacillati</taxon>
        <taxon>Actinomycetota</taxon>
        <taxon>Actinomycetes</taxon>
        <taxon>Mycobacteriales</taxon>
        <taxon>Mycobacteriaceae</taxon>
        <taxon>Mycobacterium</taxon>
    </lineage>
</organism>
<name>A0A7D6HZL1_9MYCO</name>
<dbReference type="GO" id="GO:0016747">
    <property type="term" value="F:acyltransferase activity, transferring groups other than amino-acyl groups"/>
    <property type="evidence" value="ECO:0007669"/>
    <property type="project" value="InterPro"/>
</dbReference>
<reference evidence="2 3" key="2">
    <citation type="submission" date="2020-07" db="EMBL/GenBank/DDBJ databases">
        <authorList>
            <person name="Yu X."/>
        </authorList>
    </citation>
    <scope>NUCLEOTIDE SEQUENCE [LARGE SCALE GENOMIC DNA]</scope>
    <source>
        <strain evidence="3">24</strain>
    </source>
</reference>
<dbReference type="PANTHER" id="PTHR43072:SF8">
    <property type="entry name" value="ACYLTRANSFERASE FABY-RELATED"/>
    <property type="match status" value="1"/>
</dbReference>
<dbReference type="InterPro" id="IPR016181">
    <property type="entry name" value="Acyl_CoA_acyltransferase"/>
</dbReference>